<dbReference type="Gene3D" id="3.10.580.10">
    <property type="entry name" value="CBS-domain"/>
    <property type="match status" value="1"/>
</dbReference>
<dbReference type="InterPro" id="IPR005835">
    <property type="entry name" value="NTP_transferase_dom"/>
</dbReference>
<protein>
    <submittedName>
        <fullName evidence="2">Nucleotidyl transferase</fullName>
    </submittedName>
</protein>
<evidence type="ECO:0000313" key="2">
    <source>
        <dbReference type="EMBL" id="SDM87863.1"/>
    </source>
</evidence>
<dbReference type="SUPFAM" id="SSF54631">
    <property type="entry name" value="CBS-domain pair"/>
    <property type="match status" value="1"/>
</dbReference>
<dbReference type="GO" id="GO:0016740">
    <property type="term" value="F:transferase activity"/>
    <property type="evidence" value="ECO:0007669"/>
    <property type="project" value="UniProtKB-KW"/>
</dbReference>
<reference evidence="3" key="1">
    <citation type="submission" date="2016-10" db="EMBL/GenBank/DDBJ databases">
        <authorList>
            <person name="Varghese N."/>
            <person name="Submissions S."/>
        </authorList>
    </citation>
    <scope>NUCLEOTIDE SEQUENCE [LARGE SCALE GENOMIC DNA]</scope>
    <source>
        <strain evidence="3">DSM 24536</strain>
    </source>
</reference>
<keyword evidence="3" id="KW-1185">Reference proteome</keyword>
<evidence type="ECO:0000259" key="1">
    <source>
        <dbReference type="Pfam" id="PF00483"/>
    </source>
</evidence>
<dbReference type="Gene3D" id="3.90.550.10">
    <property type="entry name" value="Spore Coat Polysaccharide Biosynthesis Protein SpsA, Chain A"/>
    <property type="match status" value="1"/>
</dbReference>
<dbReference type="InterPro" id="IPR046342">
    <property type="entry name" value="CBS_dom_sf"/>
</dbReference>
<dbReference type="CDD" id="cd06426">
    <property type="entry name" value="NTP_transferase_like_2"/>
    <property type="match status" value="1"/>
</dbReference>
<accession>A0A1G9WUS9</accession>
<dbReference type="AlphaFoldDB" id="A0A1G9WUS9"/>
<keyword evidence="2" id="KW-0808">Transferase</keyword>
<dbReference type="EMBL" id="FNHH01000027">
    <property type="protein sequence ID" value="SDM87863.1"/>
    <property type="molecule type" value="Genomic_DNA"/>
</dbReference>
<dbReference type="InterPro" id="IPR050486">
    <property type="entry name" value="Mannose-1P_guanyltransferase"/>
</dbReference>
<dbReference type="STRING" id="990371.SAMN05421813_1278"/>
<dbReference type="RefSeq" id="WP_090706232.1">
    <property type="nucleotide sequence ID" value="NZ_FNHH01000027.1"/>
</dbReference>
<feature type="domain" description="Nucleotidyl transferase" evidence="1">
    <location>
        <begin position="121"/>
        <end position="344"/>
    </location>
</feature>
<name>A0A1G9WUS9_9SPHI</name>
<proteinExistence type="predicted"/>
<dbReference type="SUPFAM" id="SSF53448">
    <property type="entry name" value="Nucleotide-diphospho-sugar transferases"/>
    <property type="match status" value="1"/>
</dbReference>
<organism evidence="2 3">
    <name type="scientific">Daejeonella rubra</name>
    <dbReference type="NCBI Taxonomy" id="990371"/>
    <lineage>
        <taxon>Bacteria</taxon>
        <taxon>Pseudomonadati</taxon>
        <taxon>Bacteroidota</taxon>
        <taxon>Sphingobacteriia</taxon>
        <taxon>Sphingobacteriales</taxon>
        <taxon>Sphingobacteriaceae</taxon>
        <taxon>Daejeonella</taxon>
    </lineage>
</organism>
<dbReference type="OrthoDB" id="9813880at2"/>
<dbReference type="Pfam" id="PF00483">
    <property type="entry name" value="NTP_transferase"/>
    <property type="match status" value="1"/>
</dbReference>
<evidence type="ECO:0000313" key="3">
    <source>
        <dbReference type="Proteomes" id="UP000199226"/>
    </source>
</evidence>
<dbReference type="InterPro" id="IPR029044">
    <property type="entry name" value="Nucleotide-diphossugar_trans"/>
</dbReference>
<gene>
    <name evidence="2" type="ORF">SAMN05421813_1278</name>
</gene>
<dbReference type="PANTHER" id="PTHR22572">
    <property type="entry name" value="SUGAR-1-PHOSPHATE GUANYL TRANSFERASE"/>
    <property type="match status" value="1"/>
</dbReference>
<sequence>MNNYSEHLILLNNTIQSALIQLNSLGKDAILMVVDEESKLVGSITDGDVRRGLIKGITIDQQISNIIQPHPRFIRKEEYDIRKIIEFRDNNYRVIPVLDKSDKVIRIINFGEMYSYLPLDAVIMAGGLGKRLLPLTATIPKPLLKVGDKPIIDHNISRLIMFGVDNVWISVKYLGEQISDYFGNGDKWKVKIDYIWEDQPLGTIGAVSKIKDFKHDYVLVSNSDLLTNLDYEQFFLDFLNQDADMSVLTIPYHVNVPYAVLEVNNKIVSSFKEKPLYTYYSNGGIYLIKRSILGLIPENSHFDATDLLEKLINEGYKVTSFPLSGYWLDIGSPEDFSKAQVDINNIKF</sequence>
<dbReference type="Proteomes" id="UP000199226">
    <property type="component" value="Unassembled WGS sequence"/>
</dbReference>